<dbReference type="InterPro" id="IPR036388">
    <property type="entry name" value="WH-like_DNA-bd_sf"/>
</dbReference>
<dbReference type="PANTHER" id="PTHR48111:SF4">
    <property type="entry name" value="DNA-BINDING DUAL TRANSCRIPTIONAL REGULATOR OMPR"/>
    <property type="match status" value="1"/>
</dbReference>
<dbReference type="InterPro" id="IPR039420">
    <property type="entry name" value="WalR-like"/>
</dbReference>
<dbReference type="PROSITE" id="PS50110">
    <property type="entry name" value="RESPONSE_REGULATORY"/>
    <property type="match status" value="1"/>
</dbReference>
<dbReference type="OrthoDB" id="7554872at2"/>
<dbReference type="SUPFAM" id="SSF52172">
    <property type="entry name" value="CheY-like"/>
    <property type="match status" value="1"/>
</dbReference>
<dbReference type="Proteomes" id="UP000006633">
    <property type="component" value="Chromosome"/>
</dbReference>
<dbReference type="PANTHER" id="PTHR48111">
    <property type="entry name" value="REGULATOR OF RPOS"/>
    <property type="match status" value="1"/>
</dbReference>
<dbReference type="GO" id="GO:0005829">
    <property type="term" value="C:cytosol"/>
    <property type="evidence" value="ECO:0007669"/>
    <property type="project" value="TreeGrafter"/>
</dbReference>
<accession>D7A436</accession>
<dbReference type="InterPro" id="IPR001867">
    <property type="entry name" value="OmpR/PhoB-type_DNA-bd"/>
</dbReference>
<evidence type="ECO:0000313" key="14">
    <source>
        <dbReference type="EMBL" id="ADH87856.1"/>
    </source>
</evidence>
<name>D7A436_ANCN5</name>
<dbReference type="GO" id="GO:0006355">
    <property type="term" value="P:regulation of DNA-templated transcription"/>
    <property type="evidence" value="ECO:0007669"/>
    <property type="project" value="InterPro"/>
</dbReference>
<dbReference type="EMBL" id="CP002026">
    <property type="protein sequence ID" value="ADH87856.1"/>
    <property type="molecule type" value="Genomic_DNA"/>
</dbReference>
<keyword evidence="3 10" id="KW-0597">Phosphoprotein</keyword>
<dbReference type="Gene3D" id="1.10.10.10">
    <property type="entry name" value="Winged helix-like DNA-binding domain superfamily/Winged helix DNA-binding domain"/>
    <property type="match status" value="1"/>
</dbReference>
<keyword evidence="5" id="KW-0805">Transcription regulation</keyword>
<evidence type="ECO:0000256" key="5">
    <source>
        <dbReference type="ARBA" id="ARBA00023015"/>
    </source>
</evidence>
<reference evidence="14 15" key="1">
    <citation type="journal article" date="2012" name="Stand. Genomic Sci.">
        <title>Complete genome sequence of the facultatively chemolithoautotrophic and methylotrophic alpha Proteobacterium Starkeya novella type strain (ATCC 8093(T)).</title>
        <authorList>
            <person name="Kappler U."/>
            <person name="Davenport K."/>
            <person name="Beatson S."/>
            <person name="Lucas S."/>
            <person name="Lapidus A."/>
            <person name="Copeland A."/>
            <person name="Berry K.W."/>
            <person name="Glavina Del Rio T."/>
            <person name="Hammon N."/>
            <person name="Dalin E."/>
            <person name="Tice H."/>
            <person name="Pitluck S."/>
            <person name="Richardson P."/>
            <person name="Bruce D."/>
            <person name="Goodwin L.A."/>
            <person name="Han C."/>
            <person name="Tapia R."/>
            <person name="Detter J.C."/>
            <person name="Chang Y.J."/>
            <person name="Jeffries C.D."/>
            <person name="Land M."/>
            <person name="Hauser L."/>
            <person name="Kyrpides N.C."/>
            <person name="Goker M."/>
            <person name="Ivanova N."/>
            <person name="Klenk H.P."/>
            <person name="Woyke T."/>
        </authorList>
    </citation>
    <scope>NUCLEOTIDE SEQUENCE [LARGE SCALE GENOMIC DNA]</scope>
    <source>
        <strain evidence="15">ATCC 8093 / DSM 506 / JCM 20403 / CCM 1077 / IAM 12100 / NBRC 12443 / NCIMB 10456</strain>
    </source>
</reference>
<evidence type="ECO:0000259" key="13">
    <source>
        <dbReference type="PROSITE" id="PS51755"/>
    </source>
</evidence>
<sequence length="258" mass="29333">MHQLVSVSRHEVPANPLDRPFPLGRVLVVDDDRDMRHAVIGHLNEHRCHAVGCGVRDMPHHLRHDQFSLIVLDVQSGPPDRFAVLRQIRDRSPVPVILVACQRCNDADRIVALELGADDCLIKPFDPRELLARAGAILRRQEMGRQLTARPVRGGYRFNGWELRRRTRRLTDPSGKAVDLTKGGYALLVAFLEAPLRPLSREQLLSATRTHQDVFDRSIDVQVLRLRRKLEPDPAQPRLIRTERGIGYVFDAAVETVF</sequence>
<feature type="domain" description="Response regulatory" evidence="12">
    <location>
        <begin position="25"/>
        <end position="138"/>
    </location>
</feature>
<keyword evidence="2" id="KW-0963">Cytoplasm</keyword>
<comment type="subcellular location">
    <subcellularLocation>
        <location evidence="1">Cytoplasm</location>
    </subcellularLocation>
</comment>
<dbReference type="GO" id="GO:0000976">
    <property type="term" value="F:transcription cis-regulatory region binding"/>
    <property type="evidence" value="ECO:0007669"/>
    <property type="project" value="TreeGrafter"/>
</dbReference>
<proteinExistence type="predicted"/>
<dbReference type="InterPro" id="IPR011006">
    <property type="entry name" value="CheY-like_superfamily"/>
</dbReference>
<evidence type="ECO:0000313" key="15">
    <source>
        <dbReference type="Proteomes" id="UP000006633"/>
    </source>
</evidence>
<dbReference type="eggNOG" id="COG0745">
    <property type="taxonomic scope" value="Bacteria"/>
</dbReference>
<dbReference type="STRING" id="639283.Snov_0523"/>
<dbReference type="SUPFAM" id="SSF46894">
    <property type="entry name" value="C-terminal effector domain of the bipartite response regulators"/>
    <property type="match status" value="1"/>
</dbReference>
<dbReference type="SMART" id="SM00448">
    <property type="entry name" value="REC"/>
    <property type="match status" value="1"/>
</dbReference>
<evidence type="ECO:0000256" key="6">
    <source>
        <dbReference type="ARBA" id="ARBA00023125"/>
    </source>
</evidence>
<feature type="modified residue" description="4-aspartylphosphate" evidence="10">
    <location>
        <position position="73"/>
    </location>
</feature>
<organism evidence="14 15">
    <name type="scientific">Ancylobacter novellus (strain ATCC 8093 / DSM 506 / JCM 20403 / CCM 1077 / IAM 12100 / NBRC 12443 / NCIMB 10456)</name>
    <name type="common">Starkeya novella</name>
    <dbReference type="NCBI Taxonomy" id="639283"/>
    <lineage>
        <taxon>Bacteria</taxon>
        <taxon>Pseudomonadati</taxon>
        <taxon>Pseudomonadota</taxon>
        <taxon>Alphaproteobacteria</taxon>
        <taxon>Hyphomicrobiales</taxon>
        <taxon>Xanthobacteraceae</taxon>
        <taxon>Ancylobacter</taxon>
    </lineage>
</organism>
<keyword evidence="4" id="KW-0902">Two-component regulatory system</keyword>
<evidence type="ECO:0000256" key="8">
    <source>
        <dbReference type="ARBA" id="ARBA00023163"/>
    </source>
</evidence>
<dbReference type="HOGENOM" id="CLU_000445_30_4_5"/>
<dbReference type="InterPro" id="IPR001789">
    <property type="entry name" value="Sig_transdc_resp-reg_receiver"/>
</dbReference>
<keyword evidence="6 11" id="KW-0238">DNA-binding</keyword>
<dbReference type="PROSITE" id="PS51755">
    <property type="entry name" value="OMPR_PHOB"/>
    <property type="match status" value="1"/>
</dbReference>
<evidence type="ECO:0000256" key="7">
    <source>
        <dbReference type="ARBA" id="ARBA00023159"/>
    </source>
</evidence>
<dbReference type="Gene3D" id="6.10.250.690">
    <property type="match status" value="1"/>
</dbReference>
<keyword evidence="7" id="KW-0010">Activator</keyword>
<evidence type="ECO:0000256" key="2">
    <source>
        <dbReference type="ARBA" id="ARBA00022490"/>
    </source>
</evidence>
<dbReference type="SMART" id="SM00862">
    <property type="entry name" value="Trans_reg_C"/>
    <property type="match status" value="1"/>
</dbReference>
<dbReference type="KEGG" id="sno:Snov_0523"/>
<evidence type="ECO:0000256" key="4">
    <source>
        <dbReference type="ARBA" id="ARBA00023012"/>
    </source>
</evidence>
<dbReference type="GO" id="GO:0000156">
    <property type="term" value="F:phosphorelay response regulator activity"/>
    <property type="evidence" value="ECO:0007669"/>
    <property type="project" value="TreeGrafter"/>
</dbReference>
<dbReference type="Pfam" id="PF00072">
    <property type="entry name" value="Response_reg"/>
    <property type="match status" value="1"/>
</dbReference>
<evidence type="ECO:0000256" key="9">
    <source>
        <dbReference type="ARBA" id="ARBA00067337"/>
    </source>
</evidence>
<dbReference type="GO" id="GO:0032993">
    <property type="term" value="C:protein-DNA complex"/>
    <property type="evidence" value="ECO:0007669"/>
    <property type="project" value="TreeGrafter"/>
</dbReference>
<dbReference type="AlphaFoldDB" id="D7A436"/>
<keyword evidence="15" id="KW-1185">Reference proteome</keyword>
<keyword evidence="8" id="KW-0804">Transcription</keyword>
<protein>
    <recommendedName>
        <fullName evidence="9">Regulatory protein VirG</fullName>
    </recommendedName>
</protein>
<dbReference type="RefSeq" id="WP_013165361.1">
    <property type="nucleotide sequence ID" value="NC_014217.1"/>
</dbReference>
<feature type="domain" description="OmpR/PhoB-type" evidence="13">
    <location>
        <begin position="153"/>
        <end position="252"/>
    </location>
</feature>
<dbReference type="CDD" id="cd00383">
    <property type="entry name" value="trans_reg_C"/>
    <property type="match status" value="1"/>
</dbReference>
<evidence type="ECO:0000256" key="3">
    <source>
        <dbReference type="ARBA" id="ARBA00022553"/>
    </source>
</evidence>
<gene>
    <name evidence="14" type="ordered locus">Snov_0523</name>
</gene>
<evidence type="ECO:0000256" key="1">
    <source>
        <dbReference type="ARBA" id="ARBA00004496"/>
    </source>
</evidence>
<evidence type="ECO:0000256" key="10">
    <source>
        <dbReference type="PROSITE-ProRule" id="PRU00169"/>
    </source>
</evidence>
<dbReference type="InterPro" id="IPR016032">
    <property type="entry name" value="Sig_transdc_resp-reg_C-effctor"/>
</dbReference>
<feature type="DNA-binding region" description="OmpR/PhoB-type" evidence="11">
    <location>
        <begin position="153"/>
        <end position="252"/>
    </location>
</feature>
<evidence type="ECO:0000256" key="11">
    <source>
        <dbReference type="PROSITE-ProRule" id="PRU01091"/>
    </source>
</evidence>
<dbReference type="FunFam" id="1.10.10.10:FF:000099">
    <property type="entry name" value="Two-component system response regulator TorR"/>
    <property type="match status" value="1"/>
</dbReference>
<dbReference type="Gene3D" id="3.40.50.2300">
    <property type="match status" value="1"/>
</dbReference>
<evidence type="ECO:0000259" key="12">
    <source>
        <dbReference type="PROSITE" id="PS50110"/>
    </source>
</evidence>
<dbReference type="Pfam" id="PF00486">
    <property type="entry name" value="Trans_reg_C"/>
    <property type="match status" value="1"/>
</dbReference>